<dbReference type="AlphaFoldDB" id="M7N7D7"/>
<protein>
    <submittedName>
        <fullName evidence="1">Uncharacterized protein</fullName>
    </submittedName>
</protein>
<dbReference type="PATRIC" id="fig|1279009.4.peg.1724"/>
<dbReference type="PROSITE" id="PS51257">
    <property type="entry name" value="PROKAR_LIPOPROTEIN"/>
    <property type="match status" value="1"/>
</dbReference>
<evidence type="ECO:0000313" key="2">
    <source>
        <dbReference type="Proteomes" id="UP000011910"/>
    </source>
</evidence>
<comment type="caution">
    <text evidence="1">The sequence shown here is derived from an EMBL/GenBank/DDBJ whole genome shotgun (WGS) entry which is preliminary data.</text>
</comment>
<keyword evidence="2" id="KW-1185">Reference proteome</keyword>
<organism evidence="1 2">
    <name type="scientific">Cesiribacter andamanensis AMV16</name>
    <dbReference type="NCBI Taxonomy" id="1279009"/>
    <lineage>
        <taxon>Bacteria</taxon>
        <taxon>Pseudomonadati</taxon>
        <taxon>Bacteroidota</taxon>
        <taxon>Cytophagia</taxon>
        <taxon>Cytophagales</taxon>
        <taxon>Cesiribacteraceae</taxon>
        <taxon>Cesiribacter</taxon>
    </lineage>
</organism>
<dbReference type="eggNOG" id="ENOG502ZC40">
    <property type="taxonomic scope" value="Bacteria"/>
</dbReference>
<dbReference type="Proteomes" id="UP000011910">
    <property type="component" value="Unassembled WGS sequence"/>
</dbReference>
<name>M7N7D7_9BACT</name>
<reference evidence="1 2" key="1">
    <citation type="journal article" date="2013" name="Genome Announc.">
        <title>Draft Genome Sequence of Cesiribacter andamanensis Strain AMV16T, Isolated from a Soil Sample from a Mud Volcano in the Andaman Islands, India.</title>
        <authorList>
            <person name="Shivaji S."/>
            <person name="Ara S."/>
            <person name="Begum Z."/>
            <person name="Srinivas T.N."/>
            <person name="Singh A."/>
            <person name="Kumar Pinnaka A."/>
        </authorList>
    </citation>
    <scope>NUCLEOTIDE SEQUENCE [LARGE SCALE GENOMIC DNA]</scope>
    <source>
        <strain evidence="1 2">AMV16</strain>
    </source>
</reference>
<gene>
    <name evidence="1" type="ORF">ADICEAN_01697</name>
</gene>
<sequence>MMKIRYPYIPIYGLLLLLLAVGCTAPRSIIQSGKVTPRGEFKIGLNTGANLASAPLSQLDDITNSAIDAVTGRDSVFYDQQIDVFAQALTAYALDPVGPAFDLYVRYGPVTRLDVGYKFASGVHVLDAMYQFMGPTGTPENPGIGNFYGSIGLQYSGQEANILKRFNVNRLVPLLDFTARRRDLVIPLIFSRSFGPEEEIGNISWGLVYHHSFFRYGFSPDELYERVGDQVRRINPVTERSNFPAFGAFVNGKIGYKFLYALPAVAVYYQNYGSYQLLAGKQFSFKGVRVVPTIGLQLRLGGFSR</sequence>
<accession>M7N7D7</accession>
<proteinExistence type="predicted"/>
<evidence type="ECO:0000313" key="1">
    <source>
        <dbReference type="EMBL" id="EMR03151.1"/>
    </source>
</evidence>
<dbReference type="STRING" id="1279009.ADICEAN_01697"/>
<dbReference type="EMBL" id="AODQ01000033">
    <property type="protein sequence ID" value="EMR03151.1"/>
    <property type="molecule type" value="Genomic_DNA"/>
</dbReference>